<dbReference type="EMBL" id="CAUJNA010000001">
    <property type="protein sequence ID" value="CAJ1369900.1"/>
    <property type="molecule type" value="Genomic_DNA"/>
</dbReference>
<dbReference type="GO" id="GO:0012505">
    <property type="term" value="C:endomembrane system"/>
    <property type="evidence" value="ECO:0007669"/>
    <property type="project" value="UniProtKB-SubCell"/>
</dbReference>
<keyword evidence="4" id="KW-0813">Transport</keyword>
<keyword evidence="10 13" id="KW-0472">Membrane</keyword>
<dbReference type="CDD" id="cd06503">
    <property type="entry name" value="ATP-synt_Fo_b"/>
    <property type="match status" value="2"/>
</dbReference>
<dbReference type="GO" id="GO:0045259">
    <property type="term" value="C:proton-transporting ATP synthase complex"/>
    <property type="evidence" value="ECO:0007669"/>
    <property type="project" value="UniProtKB-KW"/>
</dbReference>
<dbReference type="PANTHER" id="PTHR33445:SF1">
    <property type="entry name" value="ATP SYNTHASE SUBUNIT B"/>
    <property type="match status" value="1"/>
</dbReference>
<comment type="function">
    <text evidence="11">F(1)F(0) ATP synthase produces ATP from ADP in the presence of a proton or sodium gradient. F-type ATPases consist of two structural domains, F(1) containing the extramembraneous catalytic core and F(0) containing the membrane proton channel, linked together by a central stalk and a peripheral stalk. During catalysis, ATP synthesis in the catalytic domain of F(1) is coupled via a rotary mechanism of the central stalk subunits to proton translocation.</text>
</comment>
<dbReference type="AlphaFoldDB" id="A0AA36MIT8"/>
<reference evidence="14" key="1">
    <citation type="submission" date="2023-08" db="EMBL/GenBank/DDBJ databases">
        <authorList>
            <person name="Chen Y."/>
            <person name="Shah S."/>
            <person name="Dougan E. K."/>
            <person name="Thang M."/>
            <person name="Chan C."/>
        </authorList>
    </citation>
    <scope>NUCLEOTIDE SEQUENCE</scope>
</reference>
<dbReference type="NCBIfam" id="NF006612">
    <property type="entry name" value="PRK09174.1"/>
    <property type="match status" value="1"/>
</dbReference>
<evidence type="ECO:0000256" key="6">
    <source>
        <dbReference type="ARBA" id="ARBA00022692"/>
    </source>
</evidence>
<feature type="coiled-coil region" evidence="12">
    <location>
        <begin position="197"/>
        <end position="256"/>
    </location>
</feature>
<accession>A0AA36MIT8</accession>
<evidence type="ECO:0000256" key="4">
    <source>
        <dbReference type="ARBA" id="ARBA00022448"/>
    </source>
</evidence>
<proteinExistence type="inferred from homology"/>
<dbReference type="NCBIfam" id="NF006611">
    <property type="entry name" value="PRK09173.1"/>
    <property type="match status" value="1"/>
</dbReference>
<dbReference type="InterPro" id="IPR050059">
    <property type="entry name" value="ATP_synthase_B_chain"/>
</dbReference>
<feature type="transmembrane region" description="Helical" evidence="13">
    <location>
        <begin position="165"/>
        <end position="183"/>
    </location>
</feature>
<dbReference type="Pfam" id="PF00430">
    <property type="entry name" value="ATP-synt_B"/>
    <property type="match status" value="2"/>
</dbReference>
<evidence type="ECO:0000256" key="10">
    <source>
        <dbReference type="ARBA" id="ARBA00023136"/>
    </source>
</evidence>
<keyword evidence="8 13" id="KW-1133">Transmembrane helix</keyword>
<gene>
    <name evidence="14" type="ORF">EVOR1521_LOCUS545</name>
</gene>
<keyword evidence="12" id="KW-0175">Coiled coil</keyword>
<dbReference type="InterPro" id="IPR002146">
    <property type="entry name" value="ATP_synth_b/b'su_bac/chlpt"/>
</dbReference>
<comment type="caution">
    <text evidence="14">The sequence shown here is derived from an EMBL/GenBank/DDBJ whole genome shotgun (WGS) entry which is preliminary data.</text>
</comment>
<evidence type="ECO:0000256" key="11">
    <source>
        <dbReference type="ARBA" id="ARBA00025198"/>
    </source>
</evidence>
<keyword evidence="7" id="KW-0375">Hydrogen ion transport</keyword>
<evidence type="ECO:0000256" key="3">
    <source>
        <dbReference type="ARBA" id="ARBA00005513"/>
    </source>
</evidence>
<evidence type="ECO:0000256" key="12">
    <source>
        <dbReference type="SAM" id="Coils"/>
    </source>
</evidence>
<dbReference type="PANTHER" id="PTHR33445">
    <property type="entry name" value="ATP SYNTHASE SUBUNIT B', CHLOROPLASTIC"/>
    <property type="match status" value="1"/>
</dbReference>
<evidence type="ECO:0008006" key="16">
    <source>
        <dbReference type="Google" id="ProtNLM"/>
    </source>
</evidence>
<evidence type="ECO:0000256" key="2">
    <source>
        <dbReference type="ARBA" id="ARBA00004308"/>
    </source>
</evidence>
<feature type="coiled-coil region" evidence="12">
    <location>
        <begin position="72"/>
        <end position="143"/>
    </location>
</feature>
<protein>
    <recommendedName>
        <fullName evidence="16">ATPase subunit I</fullName>
    </recommendedName>
</protein>
<keyword evidence="15" id="KW-1185">Reference proteome</keyword>
<name>A0AA36MIT8_9DINO</name>
<feature type="transmembrane region" description="Helical" evidence="13">
    <location>
        <begin position="31"/>
        <end position="49"/>
    </location>
</feature>
<evidence type="ECO:0000256" key="7">
    <source>
        <dbReference type="ARBA" id="ARBA00022781"/>
    </source>
</evidence>
<evidence type="ECO:0000256" key="5">
    <source>
        <dbReference type="ARBA" id="ARBA00022547"/>
    </source>
</evidence>
<evidence type="ECO:0000256" key="1">
    <source>
        <dbReference type="ARBA" id="ARBA00004167"/>
    </source>
</evidence>
<evidence type="ECO:0000256" key="8">
    <source>
        <dbReference type="ARBA" id="ARBA00022989"/>
    </source>
</evidence>
<dbReference type="GO" id="GO:0015986">
    <property type="term" value="P:proton motive force-driven ATP synthesis"/>
    <property type="evidence" value="ECO:0007669"/>
    <property type="project" value="InterPro"/>
</dbReference>
<keyword evidence="5" id="KW-0138">CF(0)</keyword>
<sequence>MAGETQSTTEGIEVPPAEHGVGFPPFDATTFASQLLWLAITFGVFYWIMKNVAMPRIAGILEDRKDRIAGDLSEANRLKDETDAAIAAYEQALAEARNKAHSIAHDTRAKLKADHEARREKAEAELNEKLQAAETQIAGIKTEALSQIGEIAGDTTSALETIMDATFWALIGLILFFALIIYLKVPGKIGGSLDDRADGIRKELEEARKMREEAQALLSEYQRKRHEAEGEAEAIIAEANAEAERLTVETNQALEEMIARRTKAAETKIAQAETQAIAEVRAKAADVAVAAAEEILASKVKDKVADDILAKSIDQVKERLN</sequence>
<organism evidence="14 15">
    <name type="scientific">Effrenium voratum</name>
    <dbReference type="NCBI Taxonomy" id="2562239"/>
    <lineage>
        <taxon>Eukaryota</taxon>
        <taxon>Sar</taxon>
        <taxon>Alveolata</taxon>
        <taxon>Dinophyceae</taxon>
        <taxon>Suessiales</taxon>
        <taxon>Symbiodiniaceae</taxon>
        <taxon>Effrenium</taxon>
    </lineage>
</organism>
<keyword evidence="9" id="KW-0406">Ion transport</keyword>
<dbReference type="GO" id="GO:0046961">
    <property type="term" value="F:proton-transporting ATPase activity, rotational mechanism"/>
    <property type="evidence" value="ECO:0007669"/>
    <property type="project" value="TreeGrafter"/>
</dbReference>
<comment type="similarity">
    <text evidence="3">Belongs to the ATPase B chain family.</text>
</comment>
<evidence type="ECO:0000256" key="9">
    <source>
        <dbReference type="ARBA" id="ARBA00023065"/>
    </source>
</evidence>
<comment type="subcellular location">
    <subcellularLocation>
        <location evidence="2">Endomembrane system</location>
    </subcellularLocation>
    <subcellularLocation>
        <location evidence="1">Membrane</location>
        <topology evidence="1">Single-pass membrane protein</topology>
    </subcellularLocation>
</comment>
<dbReference type="Proteomes" id="UP001178507">
    <property type="component" value="Unassembled WGS sequence"/>
</dbReference>
<evidence type="ECO:0000256" key="13">
    <source>
        <dbReference type="SAM" id="Phobius"/>
    </source>
</evidence>
<evidence type="ECO:0000313" key="15">
    <source>
        <dbReference type="Proteomes" id="UP001178507"/>
    </source>
</evidence>
<dbReference type="HAMAP" id="MF_01398">
    <property type="entry name" value="ATP_synth_b_bprime"/>
    <property type="match status" value="2"/>
</dbReference>
<evidence type="ECO:0000313" key="14">
    <source>
        <dbReference type="EMBL" id="CAJ1369900.1"/>
    </source>
</evidence>
<keyword evidence="6 13" id="KW-0812">Transmembrane</keyword>